<evidence type="ECO:0000256" key="3">
    <source>
        <dbReference type="ARBA" id="ARBA00011738"/>
    </source>
</evidence>
<evidence type="ECO:0000256" key="1">
    <source>
        <dbReference type="ARBA" id="ARBA00004942"/>
    </source>
</evidence>
<comment type="cofactor">
    <cofactor evidence="16 17">
        <name>[4Fe-4S] cluster</name>
        <dbReference type="ChEBI" id="CHEBI:49883"/>
    </cofactor>
    <text evidence="16 17">Binds 1 [4Fe-4S] cluster. The cluster is coordinated with 3 cysteines and an exchangeable S-adenosyl-L-methionine.</text>
</comment>
<dbReference type="GO" id="GO:0009102">
    <property type="term" value="P:biotin biosynthetic process"/>
    <property type="evidence" value="ECO:0007669"/>
    <property type="project" value="UniProtKB-UniRule"/>
</dbReference>
<keyword evidence="20" id="KW-1185">Reference proteome</keyword>
<feature type="binding site" evidence="16 17">
    <location>
        <position position="79"/>
    </location>
    <ligand>
        <name>[4Fe-4S] cluster</name>
        <dbReference type="ChEBI" id="CHEBI:49883"/>
        <note>4Fe-4S-S-AdoMet</note>
    </ligand>
</feature>
<evidence type="ECO:0000256" key="16">
    <source>
        <dbReference type="HAMAP-Rule" id="MF_01694"/>
    </source>
</evidence>
<dbReference type="Pfam" id="PF06968">
    <property type="entry name" value="BATS"/>
    <property type="match status" value="1"/>
</dbReference>
<proteinExistence type="inferred from homology"/>
<comment type="cofactor">
    <cofactor evidence="17">
        <name>[2Fe-2S] cluster</name>
        <dbReference type="ChEBI" id="CHEBI:190135"/>
    </cofactor>
    <text evidence="17">Binds 1 [2Fe-2S] cluster. The cluster is coordinated with 3 cysteines and 1 arginine.</text>
</comment>
<dbReference type="PANTHER" id="PTHR22976:SF2">
    <property type="entry name" value="BIOTIN SYNTHASE, MITOCHONDRIAL"/>
    <property type="match status" value="1"/>
</dbReference>
<dbReference type="SFLD" id="SFLDG01278">
    <property type="entry name" value="biotin_synthase_like"/>
    <property type="match status" value="1"/>
</dbReference>
<keyword evidence="7 16" id="KW-0949">S-adenosyl-L-methionine</keyword>
<comment type="function">
    <text evidence="14 16">Catalyzes the conversion of dethiobiotin (DTB) to biotin by the insertion of a sulfur atom into dethiobiotin via a radical-based mechanism.</text>
</comment>
<evidence type="ECO:0000256" key="13">
    <source>
        <dbReference type="ARBA" id="ARBA00051157"/>
    </source>
</evidence>
<organism evidence="19 20">
    <name type="scientific">Hydrococcus rivularis NIES-593</name>
    <dbReference type="NCBI Taxonomy" id="1921803"/>
    <lineage>
        <taxon>Bacteria</taxon>
        <taxon>Bacillati</taxon>
        <taxon>Cyanobacteriota</taxon>
        <taxon>Cyanophyceae</taxon>
        <taxon>Pleurocapsales</taxon>
        <taxon>Hydrococcaceae</taxon>
        <taxon>Hydrococcus</taxon>
    </lineage>
</organism>
<dbReference type="Pfam" id="PF04055">
    <property type="entry name" value="Radical_SAM"/>
    <property type="match status" value="1"/>
</dbReference>
<evidence type="ECO:0000256" key="9">
    <source>
        <dbReference type="ARBA" id="ARBA00022723"/>
    </source>
</evidence>
<comment type="cofactor">
    <cofactor evidence="16">
        <name>[2Fe-2S] cluster</name>
        <dbReference type="ChEBI" id="CHEBI:190135"/>
    </cofactor>
    <text evidence="16">Binds 1 [2Fe-2S] cluster. The cluster is coordinated with 3 cysteines and 1 arginine.</text>
</comment>
<evidence type="ECO:0000256" key="14">
    <source>
        <dbReference type="ARBA" id="ARBA00057568"/>
    </source>
</evidence>
<keyword evidence="12 16" id="KW-0411">Iron-sulfur</keyword>
<dbReference type="GO" id="GO:0051537">
    <property type="term" value="F:2 iron, 2 sulfur cluster binding"/>
    <property type="evidence" value="ECO:0007669"/>
    <property type="project" value="UniProtKB-KW"/>
</dbReference>
<comment type="similarity">
    <text evidence="2 16">Belongs to the radical SAM superfamily. Biotin synthase family.</text>
</comment>
<evidence type="ECO:0000259" key="18">
    <source>
        <dbReference type="PROSITE" id="PS51918"/>
    </source>
</evidence>
<dbReference type="OrthoDB" id="9786826at2"/>
<dbReference type="InterPro" id="IPR007197">
    <property type="entry name" value="rSAM"/>
</dbReference>
<dbReference type="Proteomes" id="UP000186868">
    <property type="component" value="Unassembled WGS sequence"/>
</dbReference>
<dbReference type="SMART" id="SM00729">
    <property type="entry name" value="Elp3"/>
    <property type="match status" value="1"/>
</dbReference>
<keyword evidence="11 16" id="KW-0408">Iron</keyword>
<dbReference type="GO" id="GO:0051539">
    <property type="term" value="F:4 iron, 4 sulfur cluster binding"/>
    <property type="evidence" value="ECO:0007669"/>
    <property type="project" value="UniProtKB-KW"/>
</dbReference>
<evidence type="ECO:0000256" key="2">
    <source>
        <dbReference type="ARBA" id="ARBA00010765"/>
    </source>
</evidence>
<dbReference type="FunFam" id="3.20.20.70:FF:000026">
    <property type="entry name" value="Biotin synthase"/>
    <property type="match status" value="1"/>
</dbReference>
<comment type="pathway">
    <text evidence="1 16">Cofactor biosynthesis; biotin biosynthesis; biotin from 7,8-diaminononanoate: step 2/2.</text>
</comment>
<dbReference type="AlphaFoldDB" id="A0A1U7H8W7"/>
<dbReference type="InterPro" id="IPR006638">
    <property type="entry name" value="Elp3/MiaA/NifB-like_rSAM"/>
</dbReference>
<dbReference type="EC" id="2.8.1.6" evidence="4 16"/>
<evidence type="ECO:0000256" key="17">
    <source>
        <dbReference type="PIRSR" id="PIRSR001619-1"/>
    </source>
</evidence>
<evidence type="ECO:0000256" key="5">
    <source>
        <dbReference type="ARBA" id="ARBA00022485"/>
    </source>
</evidence>
<dbReference type="SFLD" id="SFLDS00029">
    <property type="entry name" value="Radical_SAM"/>
    <property type="match status" value="1"/>
</dbReference>
<gene>
    <name evidence="16" type="primary">bioB</name>
    <name evidence="19" type="ORF">NIES593_20505</name>
</gene>
<dbReference type="SFLD" id="SFLDG01060">
    <property type="entry name" value="BATS_domain_containing"/>
    <property type="match status" value="1"/>
</dbReference>
<dbReference type="UniPathway" id="UPA00078">
    <property type="reaction ID" value="UER00162"/>
</dbReference>
<evidence type="ECO:0000256" key="12">
    <source>
        <dbReference type="ARBA" id="ARBA00023014"/>
    </source>
</evidence>
<dbReference type="InterPro" id="IPR010722">
    <property type="entry name" value="BATS_dom"/>
</dbReference>
<evidence type="ECO:0000256" key="10">
    <source>
        <dbReference type="ARBA" id="ARBA00022756"/>
    </source>
</evidence>
<dbReference type="HAMAP" id="MF_01694">
    <property type="entry name" value="BioB"/>
    <property type="match status" value="1"/>
</dbReference>
<evidence type="ECO:0000256" key="6">
    <source>
        <dbReference type="ARBA" id="ARBA00022679"/>
    </source>
</evidence>
<keyword evidence="8 16" id="KW-0001">2Fe-2S</keyword>
<accession>A0A1U7H8W7</accession>
<name>A0A1U7H8W7_9CYAN</name>
<reference evidence="19 20" key="1">
    <citation type="submission" date="2016-11" db="EMBL/GenBank/DDBJ databases">
        <title>Draft Genome Sequences of Nine Cyanobacterial Strains from Diverse Habitats.</title>
        <authorList>
            <person name="Zhu T."/>
            <person name="Hou S."/>
            <person name="Lu X."/>
            <person name="Hess W.R."/>
        </authorList>
    </citation>
    <scope>NUCLEOTIDE SEQUENCE [LARGE SCALE GENOMIC DNA]</scope>
    <source>
        <strain evidence="19 20">NIES-593</strain>
    </source>
</reference>
<comment type="catalytic activity">
    <reaction evidence="13 16">
        <text>(4R,5S)-dethiobiotin + (sulfur carrier)-SH + 2 reduced [2Fe-2S]-[ferredoxin] + 2 S-adenosyl-L-methionine = (sulfur carrier)-H + biotin + 2 5'-deoxyadenosine + 2 L-methionine + 2 oxidized [2Fe-2S]-[ferredoxin]</text>
        <dbReference type="Rhea" id="RHEA:22060"/>
        <dbReference type="Rhea" id="RHEA-COMP:10000"/>
        <dbReference type="Rhea" id="RHEA-COMP:10001"/>
        <dbReference type="Rhea" id="RHEA-COMP:14737"/>
        <dbReference type="Rhea" id="RHEA-COMP:14739"/>
        <dbReference type="ChEBI" id="CHEBI:17319"/>
        <dbReference type="ChEBI" id="CHEBI:29917"/>
        <dbReference type="ChEBI" id="CHEBI:33737"/>
        <dbReference type="ChEBI" id="CHEBI:33738"/>
        <dbReference type="ChEBI" id="CHEBI:57586"/>
        <dbReference type="ChEBI" id="CHEBI:57844"/>
        <dbReference type="ChEBI" id="CHEBI:59789"/>
        <dbReference type="ChEBI" id="CHEBI:64428"/>
        <dbReference type="ChEBI" id="CHEBI:149473"/>
        <dbReference type="EC" id="2.8.1.6"/>
    </reaction>
</comment>
<keyword evidence="6 16" id="KW-0808">Transferase</keyword>
<dbReference type="NCBIfam" id="TIGR00433">
    <property type="entry name" value="bioB"/>
    <property type="match status" value="1"/>
</dbReference>
<evidence type="ECO:0000313" key="19">
    <source>
        <dbReference type="EMBL" id="OKH19847.1"/>
    </source>
</evidence>
<feature type="binding site" evidence="16 17">
    <location>
        <position position="116"/>
    </location>
    <ligand>
        <name>[2Fe-2S] cluster</name>
        <dbReference type="ChEBI" id="CHEBI:190135"/>
    </ligand>
</feature>
<sequence length="356" mass="39149">MTEFSGNLPDWNSLADRSVRGELLTRQEAQAVLQAPDEVLLEQLAAAYRVRRHYWGNRVRLHFLLNAQSGLCPEDCHYCSQSKISTAEIEKYPLLAQEKILAAADRAAQLGAGTFCFVISGRSPSESVFTKVLEAVRQIKTKHDLKVCACLGLLSQEQAHRLAEAGVDRVNHNLNTSENYHPNICTTHTFSDRVTTVKNVQTAGITTCSGGIVGMGESDDDVIDLALSLRELQVTSVPINFLIPISGTPLAKVQQLNPRRCLRILCLFRFLLPSQEIRIAGGREVHLRSLQPLGLYPANSIFIGDYLTTAGQAARADLEMLRDAGFVLEALDGSILPSSEFAVEIAKLVKLKVNEL</sequence>
<feature type="domain" description="Radical SAM core" evidence="18">
    <location>
        <begin position="57"/>
        <end position="283"/>
    </location>
</feature>
<dbReference type="STRING" id="1921803.NIES593_20505"/>
<comment type="caution">
    <text evidence="19">The sequence shown here is derived from an EMBL/GenBank/DDBJ whole genome shotgun (WGS) entry which is preliminary data.</text>
</comment>
<evidence type="ECO:0000313" key="20">
    <source>
        <dbReference type="Proteomes" id="UP000186868"/>
    </source>
</evidence>
<feature type="binding site" evidence="16 17">
    <location>
        <position position="72"/>
    </location>
    <ligand>
        <name>[4Fe-4S] cluster</name>
        <dbReference type="ChEBI" id="CHEBI:49883"/>
        <note>4Fe-4S-S-AdoMet</note>
    </ligand>
</feature>
<feature type="binding site" evidence="16 17">
    <location>
        <position position="278"/>
    </location>
    <ligand>
        <name>[2Fe-2S] cluster</name>
        <dbReference type="ChEBI" id="CHEBI:190135"/>
    </ligand>
</feature>
<dbReference type="InterPro" id="IPR058240">
    <property type="entry name" value="rSAM_sf"/>
</dbReference>
<dbReference type="InterPro" id="IPR024177">
    <property type="entry name" value="Biotin_synthase"/>
</dbReference>
<keyword evidence="10 16" id="KW-0093">Biotin biosynthesis</keyword>
<dbReference type="Gene3D" id="3.20.20.70">
    <property type="entry name" value="Aldolase class I"/>
    <property type="match status" value="1"/>
</dbReference>
<evidence type="ECO:0000256" key="7">
    <source>
        <dbReference type="ARBA" id="ARBA00022691"/>
    </source>
</evidence>
<keyword evidence="9 16" id="KW-0479">Metal-binding</keyword>
<dbReference type="EMBL" id="MRCB01000037">
    <property type="protein sequence ID" value="OKH19847.1"/>
    <property type="molecule type" value="Genomic_DNA"/>
</dbReference>
<feature type="binding site" evidence="16 17">
    <location>
        <position position="76"/>
    </location>
    <ligand>
        <name>[4Fe-4S] cluster</name>
        <dbReference type="ChEBI" id="CHEBI:49883"/>
        <note>4Fe-4S-S-AdoMet</note>
    </ligand>
</feature>
<dbReference type="RefSeq" id="WP_073601358.1">
    <property type="nucleotide sequence ID" value="NZ_MRCB01000037.1"/>
</dbReference>
<keyword evidence="5 16" id="KW-0004">4Fe-4S</keyword>
<evidence type="ECO:0000256" key="11">
    <source>
        <dbReference type="ARBA" id="ARBA00023004"/>
    </source>
</evidence>
<dbReference type="GO" id="GO:0004076">
    <property type="term" value="F:biotin synthase activity"/>
    <property type="evidence" value="ECO:0007669"/>
    <property type="project" value="UniProtKB-UniRule"/>
</dbReference>
<dbReference type="GO" id="GO:0005506">
    <property type="term" value="F:iron ion binding"/>
    <property type="evidence" value="ECO:0007669"/>
    <property type="project" value="UniProtKB-UniRule"/>
</dbReference>
<dbReference type="SMART" id="SM00876">
    <property type="entry name" value="BATS"/>
    <property type="match status" value="1"/>
</dbReference>
<comment type="subunit">
    <text evidence="3 16">Homodimer.</text>
</comment>
<dbReference type="PROSITE" id="PS51918">
    <property type="entry name" value="RADICAL_SAM"/>
    <property type="match status" value="1"/>
</dbReference>
<dbReference type="PANTHER" id="PTHR22976">
    <property type="entry name" value="BIOTIN SYNTHASE"/>
    <property type="match status" value="1"/>
</dbReference>
<feature type="binding site" evidence="16 17">
    <location>
        <position position="148"/>
    </location>
    <ligand>
        <name>[2Fe-2S] cluster</name>
        <dbReference type="ChEBI" id="CHEBI:190135"/>
    </ligand>
</feature>
<dbReference type="InterPro" id="IPR002684">
    <property type="entry name" value="Biotin_synth/BioAB"/>
</dbReference>
<protein>
    <recommendedName>
        <fullName evidence="15 16">Biotin synthase</fullName>
        <ecNumber evidence="4 16">2.8.1.6</ecNumber>
    </recommendedName>
</protein>
<dbReference type="CDD" id="cd01335">
    <property type="entry name" value="Radical_SAM"/>
    <property type="match status" value="1"/>
</dbReference>
<evidence type="ECO:0000256" key="15">
    <source>
        <dbReference type="ARBA" id="ARBA00070199"/>
    </source>
</evidence>
<dbReference type="SUPFAM" id="SSF102114">
    <property type="entry name" value="Radical SAM enzymes"/>
    <property type="match status" value="1"/>
</dbReference>
<evidence type="ECO:0000256" key="8">
    <source>
        <dbReference type="ARBA" id="ARBA00022714"/>
    </source>
</evidence>
<dbReference type="PIRSF" id="PIRSF001619">
    <property type="entry name" value="Biotin_synth"/>
    <property type="match status" value="1"/>
</dbReference>
<feature type="binding site" evidence="16 17">
    <location>
        <position position="208"/>
    </location>
    <ligand>
        <name>[2Fe-2S] cluster</name>
        <dbReference type="ChEBI" id="CHEBI:190135"/>
    </ligand>
</feature>
<evidence type="ECO:0000256" key="4">
    <source>
        <dbReference type="ARBA" id="ARBA00012236"/>
    </source>
</evidence>
<dbReference type="InterPro" id="IPR013785">
    <property type="entry name" value="Aldolase_TIM"/>
</dbReference>